<evidence type="ECO:0000256" key="1">
    <source>
        <dbReference type="SAM" id="MobiDB-lite"/>
    </source>
</evidence>
<feature type="region of interest" description="Disordered" evidence="1">
    <location>
        <begin position="216"/>
        <end position="241"/>
    </location>
</feature>
<evidence type="ECO:0000313" key="2">
    <source>
        <dbReference type="EMBL" id="KFM22473.1"/>
    </source>
</evidence>
<accession>A0A087S9R9</accession>
<protein>
    <submittedName>
        <fullName evidence="2">Uncharacterized protein</fullName>
    </submittedName>
</protein>
<dbReference type="SMART" id="SM00667">
    <property type="entry name" value="LisH"/>
    <property type="match status" value="1"/>
</dbReference>
<organism evidence="2 3">
    <name type="scientific">Auxenochlorella protothecoides</name>
    <name type="common">Green microalga</name>
    <name type="synonym">Chlorella protothecoides</name>
    <dbReference type="NCBI Taxonomy" id="3075"/>
    <lineage>
        <taxon>Eukaryota</taxon>
        <taxon>Viridiplantae</taxon>
        <taxon>Chlorophyta</taxon>
        <taxon>core chlorophytes</taxon>
        <taxon>Trebouxiophyceae</taxon>
        <taxon>Chlorellales</taxon>
        <taxon>Chlorellaceae</taxon>
        <taxon>Auxenochlorella</taxon>
    </lineage>
</organism>
<dbReference type="PROSITE" id="PS50896">
    <property type="entry name" value="LISH"/>
    <property type="match status" value="1"/>
</dbReference>
<dbReference type="KEGG" id="apro:F751_0110"/>
<dbReference type="AlphaFoldDB" id="A0A087S9R9"/>
<comment type="caution">
    <text evidence="2">The sequence shown here is derived from an EMBL/GenBank/DDBJ whole genome shotgun (WGS) entry which is preliminary data.</text>
</comment>
<reference evidence="2 3" key="1">
    <citation type="journal article" date="2014" name="BMC Genomics">
        <title>Oil accumulation mechanisms of the oleaginous microalga Chlorella protothecoides revealed through its genome, transcriptomes, and proteomes.</title>
        <authorList>
            <person name="Gao C."/>
            <person name="Wang Y."/>
            <person name="Shen Y."/>
            <person name="Yan D."/>
            <person name="He X."/>
            <person name="Dai J."/>
            <person name="Wu Q."/>
        </authorList>
    </citation>
    <scope>NUCLEOTIDE SEQUENCE [LARGE SCALE GENOMIC DNA]</scope>
    <source>
        <strain evidence="2 3">0710</strain>
    </source>
</reference>
<name>A0A087S9R9_AUXPR</name>
<dbReference type="GeneID" id="23611501"/>
<dbReference type="Proteomes" id="UP000028924">
    <property type="component" value="Unassembled WGS sequence"/>
</dbReference>
<gene>
    <name evidence="2" type="ORF">F751_0110</name>
</gene>
<dbReference type="OrthoDB" id="515729at2759"/>
<feature type="compositionally biased region" description="Basic and acidic residues" evidence="1">
    <location>
        <begin position="113"/>
        <end position="128"/>
    </location>
</feature>
<evidence type="ECO:0000313" key="3">
    <source>
        <dbReference type="Proteomes" id="UP000028924"/>
    </source>
</evidence>
<feature type="compositionally biased region" description="Pro residues" evidence="1">
    <location>
        <begin position="361"/>
        <end position="376"/>
    </location>
</feature>
<proteinExistence type="predicted"/>
<feature type="compositionally biased region" description="Basic residues" evidence="1">
    <location>
        <begin position="134"/>
        <end position="149"/>
    </location>
</feature>
<dbReference type="EMBL" id="APJO01000921">
    <property type="protein sequence ID" value="KFM22473.1"/>
    <property type="molecule type" value="Genomic_DNA"/>
</dbReference>
<dbReference type="RefSeq" id="XP_011400438.1">
    <property type="nucleotide sequence ID" value="XM_011402136.1"/>
</dbReference>
<keyword evidence="3" id="KW-1185">Reference proteome</keyword>
<feature type="region of interest" description="Disordered" evidence="1">
    <location>
        <begin position="87"/>
        <end position="154"/>
    </location>
</feature>
<dbReference type="InterPro" id="IPR006594">
    <property type="entry name" value="LisH"/>
</dbReference>
<feature type="region of interest" description="Disordered" evidence="1">
    <location>
        <begin position="346"/>
        <end position="378"/>
    </location>
</feature>
<sequence>MDSLVTEEEVATLLVSHLQSCGYDRTAQVFRRELKEQHGLSFRGIPPGIKSLQEILADYVQLKERESFRARFLASNSLARSLQGTLDRHAGLGPTHAAGPPPASVGPAPRSGTVRDTDAAPPEPREEQVGGARAVRRRRGAAPPRKRQRPAAEVAGRALAELGVGPESLSLSDLLRDEGLQARLGAHLAEHINAAPAEPCSPPLFPHPGAECPAPHGLLAASGGQYPAGSPRAPDSTNPLHTLRLPDPIATNDFWGSEVSKMGLPTGDGNTFFTSLFSAVSRDGLGPAQRWGGPWQPTALPGGTLGRLAPSSEPQGAAAEEGVALAAWPCITPRLRGGGAFSLAPSLLRPRSGHTSGQPSRPEPLPQQGPAWPPVSLPGLDALVEDCIGY</sequence>